<dbReference type="PANTHER" id="PTHR11946:SF109">
    <property type="entry name" value="VALINE--TRNA LIGASE"/>
    <property type="match status" value="1"/>
</dbReference>
<evidence type="ECO:0000256" key="3">
    <source>
        <dbReference type="ARBA" id="ARBA00022598"/>
    </source>
</evidence>
<evidence type="ECO:0000256" key="2">
    <source>
        <dbReference type="ARBA" id="ARBA00013169"/>
    </source>
</evidence>
<reference evidence="10 11" key="1">
    <citation type="journal article" date="2018" name="New Phytol.">
        <title>Phylogenomics of Endogonaceae and evolution of mycorrhizas within Mucoromycota.</title>
        <authorList>
            <person name="Chang Y."/>
            <person name="Desiro A."/>
            <person name="Na H."/>
            <person name="Sandor L."/>
            <person name="Lipzen A."/>
            <person name="Clum A."/>
            <person name="Barry K."/>
            <person name="Grigoriev I.V."/>
            <person name="Martin F.M."/>
            <person name="Stajich J.E."/>
            <person name="Smith M.E."/>
            <person name="Bonito G."/>
            <person name="Spatafora J.W."/>
        </authorList>
    </citation>
    <scope>NUCLEOTIDE SEQUENCE [LARGE SCALE GENOMIC DNA]</scope>
    <source>
        <strain evidence="10 11">GMNB39</strain>
    </source>
</reference>
<proteinExistence type="inferred from homology"/>
<dbReference type="GO" id="GO:0006438">
    <property type="term" value="P:valyl-tRNA aminoacylation"/>
    <property type="evidence" value="ECO:0007669"/>
    <property type="project" value="InterPro"/>
</dbReference>
<keyword evidence="11" id="KW-1185">Reference proteome</keyword>
<dbReference type="PANTHER" id="PTHR11946">
    <property type="entry name" value="VALYL-TRNA SYNTHETASES"/>
    <property type="match status" value="1"/>
</dbReference>
<dbReference type="SUPFAM" id="SSF50677">
    <property type="entry name" value="ValRS/IleRS/LeuRS editing domain"/>
    <property type="match status" value="1"/>
</dbReference>
<dbReference type="EC" id="6.1.1.9" evidence="2"/>
<dbReference type="Gene3D" id="3.90.740.10">
    <property type="entry name" value="Valyl/Leucyl/Isoleucyl-tRNA synthetase, editing domain"/>
    <property type="match status" value="1"/>
</dbReference>
<evidence type="ECO:0000256" key="9">
    <source>
        <dbReference type="ARBA" id="ARBA00047552"/>
    </source>
</evidence>
<dbReference type="InterPro" id="IPR009008">
    <property type="entry name" value="Val/Leu/Ile-tRNA-synth_edit"/>
</dbReference>
<dbReference type="GO" id="GO:0005829">
    <property type="term" value="C:cytosol"/>
    <property type="evidence" value="ECO:0007669"/>
    <property type="project" value="TreeGrafter"/>
</dbReference>
<evidence type="ECO:0000256" key="1">
    <source>
        <dbReference type="ARBA" id="ARBA00005594"/>
    </source>
</evidence>
<dbReference type="Proteomes" id="UP000268093">
    <property type="component" value="Unassembled WGS sequence"/>
</dbReference>
<keyword evidence="6" id="KW-0648">Protein biosynthesis</keyword>
<protein>
    <recommendedName>
        <fullName evidence="2">valine--tRNA ligase</fullName>
        <ecNumber evidence="2">6.1.1.9</ecNumber>
    </recommendedName>
    <alternativeName>
        <fullName evidence="8">Valyl-tRNA synthetase</fullName>
    </alternativeName>
</protein>
<keyword evidence="3" id="KW-0436">Ligase</keyword>
<feature type="non-terminal residue" evidence="10">
    <location>
        <position position="1"/>
    </location>
</feature>
<dbReference type="OrthoDB" id="2400002at2759"/>
<dbReference type="GO" id="GO:0002161">
    <property type="term" value="F:aminoacyl-tRNA deacylase activity"/>
    <property type="evidence" value="ECO:0007669"/>
    <property type="project" value="InterPro"/>
</dbReference>
<dbReference type="AlphaFoldDB" id="A0A433A0M1"/>
<evidence type="ECO:0000256" key="5">
    <source>
        <dbReference type="ARBA" id="ARBA00022840"/>
    </source>
</evidence>
<dbReference type="GO" id="GO:0005524">
    <property type="term" value="F:ATP binding"/>
    <property type="evidence" value="ECO:0007669"/>
    <property type="project" value="UniProtKB-KW"/>
</dbReference>
<accession>A0A433A0M1</accession>
<evidence type="ECO:0000313" key="10">
    <source>
        <dbReference type="EMBL" id="RUO96244.1"/>
    </source>
</evidence>
<comment type="catalytic activity">
    <reaction evidence="9">
        <text>tRNA(Val) + L-valine + ATP = L-valyl-tRNA(Val) + AMP + diphosphate</text>
        <dbReference type="Rhea" id="RHEA:10704"/>
        <dbReference type="Rhea" id="RHEA-COMP:9672"/>
        <dbReference type="Rhea" id="RHEA-COMP:9708"/>
        <dbReference type="ChEBI" id="CHEBI:30616"/>
        <dbReference type="ChEBI" id="CHEBI:33019"/>
        <dbReference type="ChEBI" id="CHEBI:57762"/>
        <dbReference type="ChEBI" id="CHEBI:78442"/>
        <dbReference type="ChEBI" id="CHEBI:78537"/>
        <dbReference type="ChEBI" id="CHEBI:456215"/>
        <dbReference type="EC" id="6.1.1.9"/>
    </reaction>
</comment>
<organism evidence="10 11">
    <name type="scientific">Jimgerdemannia flammicorona</name>
    <dbReference type="NCBI Taxonomy" id="994334"/>
    <lineage>
        <taxon>Eukaryota</taxon>
        <taxon>Fungi</taxon>
        <taxon>Fungi incertae sedis</taxon>
        <taxon>Mucoromycota</taxon>
        <taxon>Mucoromycotina</taxon>
        <taxon>Endogonomycetes</taxon>
        <taxon>Endogonales</taxon>
        <taxon>Endogonaceae</taxon>
        <taxon>Jimgerdemannia</taxon>
    </lineage>
</organism>
<evidence type="ECO:0000256" key="6">
    <source>
        <dbReference type="ARBA" id="ARBA00022917"/>
    </source>
</evidence>
<dbReference type="InterPro" id="IPR002303">
    <property type="entry name" value="Valyl-tRNA_ligase"/>
</dbReference>
<evidence type="ECO:0000256" key="7">
    <source>
        <dbReference type="ARBA" id="ARBA00023146"/>
    </source>
</evidence>
<dbReference type="EMBL" id="RBNI01022439">
    <property type="protein sequence ID" value="RUO96244.1"/>
    <property type="molecule type" value="Genomic_DNA"/>
</dbReference>
<evidence type="ECO:0000313" key="11">
    <source>
        <dbReference type="Proteomes" id="UP000268093"/>
    </source>
</evidence>
<dbReference type="GO" id="GO:0004832">
    <property type="term" value="F:valine-tRNA ligase activity"/>
    <property type="evidence" value="ECO:0007669"/>
    <property type="project" value="UniProtKB-EC"/>
</dbReference>
<gene>
    <name evidence="10" type="ORF">BC936DRAFT_142355</name>
</gene>
<name>A0A433A0M1_9FUNG</name>
<evidence type="ECO:0000256" key="8">
    <source>
        <dbReference type="ARBA" id="ARBA00029936"/>
    </source>
</evidence>
<keyword evidence="4" id="KW-0547">Nucleotide-binding</keyword>
<comment type="similarity">
    <text evidence="1">Belongs to the class-I aminoacyl-tRNA synthetase family.</text>
</comment>
<keyword evidence="5" id="KW-0067">ATP-binding</keyword>
<sequence>HIQAKYVVHSFSHRRLPIIIDDGLVDPSFGKGTVKITPAHDFNDYEVRKRHNAEFIDILNDDGTLNENAGRFKGFRHFQARRAIVDALKEMGLYIDTKDNPMIIPICSLSGEIIEPLMKPQWLSQTASSRSNQRLPNKDCSVGWAASRTGASRVSCGGVTACQRTSSGWRRLIFKM</sequence>
<comment type="caution">
    <text evidence="10">The sequence shown here is derived from an EMBL/GenBank/DDBJ whole genome shotgun (WGS) entry which is preliminary data.</text>
</comment>
<evidence type="ECO:0000256" key="4">
    <source>
        <dbReference type="ARBA" id="ARBA00022741"/>
    </source>
</evidence>
<keyword evidence="7 10" id="KW-0030">Aminoacyl-tRNA synthetase</keyword>